<gene>
    <name evidence="3" type="ORF">DES41_106183</name>
</gene>
<comment type="caution">
    <text evidence="3">The sequence shown here is derived from an EMBL/GenBank/DDBJ whole genome shotgun (WGS) entry which is preliminary data.</text>
</comment>
<keyword evidence="4" id="KW-1185">Reference proteome</keyword>
<dbReference type="Proteomes" id="UP000252884">
    <property type="component" value="Unassembled WGS sequence"/>
</dbReference>
<keyword evidence="1" id="KW-0732">Signal</keyword>
<organism evidence="3 4">
    <name type="scientific">Pseudorhodoferax soli</name>
    <dbReference type="NCBI Taxonomy" id="545864"/>
    <lineage>
        <taxon>Bacteria</taxon>
        <taxon>Pseudomonadati</taxon>
        <taxon>Pseudomonadota</taxon>
        <taxon>Betaproteobacteria</taxon>
        <taxon>Burkholderiales</taxon>
        <taxon>Comamonadaceae</taxon>
    </lineage>
</organism>
<evidence type="ECO:0000256" key="1">
    <source>
        <dbReference type="SAM" id="SignalP"/>
    </source>
</evidence>
<feature type="signal peptide" evidence="1">
    <location>
        <begin position="1"/>
        <end position="33"/>
    </location>
</feature>
<dbReference type="RefSeq" id="WP_114469727.1">
    <property type="nucleotide sequence ID" value="NZ_QPJK01000006.1"/>
</dbReference>
<dbReference type="Pfam" id="PF12275">
    <property type="entry name" value="DUF3616"/>
    <property type="match status" value="2"/>
</dbReference>
<feature type="chain" id="PRO_5016794116" evidence="1">
    <location>
        <begin position="34"/>
        <end position="365"/>
    </location>
</feature>
<proteinExistence type="predicted"/>
<feature type="domain" description="DUF3616" evidence="2">
    <location>
        <begin position="116"/>
        <end position="147"/>
    </location>
</feature>
<protein>
    <submittedName>
        <fullName evidence="3">Uncharacterized protein DUF3616</fullName>
    </submittedName>
</protein>
<evidence type="ECO:0000313" key="4">
    <source>
        <dbReference type="Proteomes" id="UP000252884"/>
    </source>
</evidence>
<dbReference type="OrthoDB" id="423529at2"/>
<name>A0A368XMS9_9BURK</name>
<accession>A0A368XMS9</accession>
<dbReference type="AlphaFoldDB" id="A0A368XMS9"/>
<evidence type="ECO:0000259" key="2">
    <source>
        <dbReference type="Pfam" id="PF12275"/>
    </source>
</evidence>
<evidence type="ECO:0000313" key="3">
    <source>
        <dbReference type="EMBL" id="RCW69312.1"/>
    </source>
</evidence>
<sequence length="365" mass="38301">MPKLSAPVRRSRGLPRTLAAFALLALCGGLAHAQPAAPPPSIAPAGKAWRSGAGFQFADKEKSTRRSVSGIACAPGAARVPVCLVVFDEGMEARFAELGHGKLKPLGSGVRFAVPGKELDAEGAATDGRYFYVTGSHAVKRSDCRPNPASRHVLRFRRDPASGLALGGAAGSEVPAGYQQTTRLLDLIKGDAQLRSSLDRGRCLGTGALDIEALAVRGGRLHVGLRGPTQAGHAFIASVDAEALFGTGDAALRVIRVPVGERRGLRDMAVAEGGMLLLTGPDDQVDSGDAGWAIVLWNDRRQAGLPAESRTLATLDLRRVHRGACDKETKPEALALLQETATAYRVLVLSDGMCDGAPLVFDIPR</sequence>
<reference evidence="3 4" key="1">
    <citation type="submission" date="2018-07" db="EMBL/GenBank/DDBJ databases">
        <title>Genomic Encyclopedia of Type Strains, Phase IV (KMG-IV): sequencing the most valuable type-strain genomes for metagenomic binning, comparative biology and taxonomic classification.</title>
        <authorList>
            <person name="Goeker M."/>
        </authorList>
    </citation>
    <scope>NUCLEOTIDE SEQUENCE [LARGE SCALE GENOMIC DNA]</scope>
    <source>
        <strain evidence="3 4">DSM 21634</strain>
    </source>
</reference>
<feature type="domain" description="DUF3616" evidence="2">
    <location>
        <begin position="180"/>
        <end position="352"/>
    </location>
</feature>
<dbReference type="InterPro" id="IPR022060">
    <property type="entry name" value="DUF3616"/>
</dbReference>
<dbReference type="EMBL" id="QPJK01000006">
    <property type="protein sequence ID" value="RCW69312.1"/>
    <property type="molecule type" value="Genomic_DNA"/>
</dbReference>